<dbReference type="EMBL" id="JAJGCB010000006">
    <property type="protein sequence ID" value="KAJ8992066.1"/>
    <property type="molecule type" value="Genomic_DNA"/>
</dbReference>
<feature type="domain" description="UmuC" evidence="11">
    <location>
        <begin position="137"/>
        <end position="316"/>
    </location>
</feature>
<dbReference type="GO" id="GO:0003684">
    <property type="term" value="F:damaged DNA binding"/>
    <property type="evidence" value="ECO:0007669"/>
    <property type="project" value="InterPro"/>
</dbReference>
<dbReference type="AlphaFoldDB" id="A0AAN6EXD4"/>
<dbReference type="InterPro" id="IPR050116">
    <property type="entry name" value="DNA_polymerase-Y"/>
</dbReference>
<organism evidence="13 14">
    <name type="scientific">Exophiala dermatitidis</name>
    <name type="common">Black yeast-like fungus</name>
    <name type="synonym">Wangiella dermatitidis</name>
    <dbReference type="NCBI Taxonomy" id="5970"/>
    <lineage>
        <taxon>Eukaryota</taxon>
        <taxon>Fungi</taxon>
        <taxon>Dikarya</taxon>
        <taxon>Ascomycota</taxon>
        <taxon>Pezizomycotina</taxon>
        <taxon>Eurotiomycetes</taxon>
        <taxon>Chaetothyriomycetidae</taxon>
        <taxon>Chaetothyriales</taxon>
        <taxon>Herpotrichiellaceae</taxon>
        <taxon>Exophiala</taxon>
    </lineage>
</organism>
<dbReference type="PANTHER" id="PTHR11076">
    <property type="entry name" value="DNA REPAIR POLYMERASE UMUC / TRANSFERASE FAMILY MEMBER"/>
    <property type="match status" value="1"/>
</dbReference>
<evidence type="ECO:0000256" key="7">
    <source>
        <dbReference type="ARBA" id="ARBA00023204"/>
    </source>
</evidence>
<dbReference type="PROSITE" id="PS51908">
    <property type="entry name" value="ZF_UBZ4"/>
    <property type="match status" value="1"/>
</dbReference>
<dbReference type="GO" id="GO:0070987">
    <property type="term" value="P:error-free translesion synthesis"/>
    <property type="evidence" value="ECO:0007669"/>
    <property type="project" value="UniProtKB-ARBA"/>
</dbReference>
<keyword evidence="9" id="KW-0175">Coiled coil</keyword>
<protein>
    <recommendedName>
        <fullName evidence="2">DNA polymerase kappa</fullName>
    </recommendedName>
</protein>
<evidence type="ECO:0000256" key="4">
    <source>
        <dbReference type="ARBA" id="ARBA00022763"/>
    </source>
</evidence>
<dbReference type="InterPro" id="IPR022880">
    <property type="entry name" value="DNApol_IV"/>
</dbReference>
<evidence type="ECO:0000313" key="14">
    <source>
        <dbReference type="Proteomes" id="UP001161757"/>
    </source>
</evidence>
<evidence type="ECO:0000256" key="8">
    <source>
        <dbReference type="PROSITE-ProRule" id="PRU01256"/>
    </source>
</evidence>
<dbReference type="Pfam" id="PF00817">
    <property type="entry name" value="IMS"/>
    <property type="match status" value="1"/>
</dbReference>
<dbReference type="GO" id="GO:0006281">
    <property type="term" value="P:DNA repair"/>
    <property type="evidence" value="ECO:0007669"/>
    <property type="project" value="UniProtKB-KW"/>
</dbReference>
<keyword evidence="5 8" id="KW-0863">Zinc-finger</keyword>
<comment type="similarity">
    <text evidence="1">Belongs to the DNA polymerase type-Y family.</text>
</comment>
<evidence type="ECO:0000256" key="6">
    <source>
        <dbReference type="ARBA" id="ARBA00022833"/>
    </source>
</evidence>
<keyword evidence="3" id="KW-0479">Metal-binding</keyword>
<feature type="coiled-coil region" evidence="9">
    <location>
        <begin position="385"/>
        <end position="412"/>
    </location>
</feature>
<dbReference type="FunFam" id="3.30.70.270:FF:000014">
    <property type="entry name" value="DNA polymerase kappa subunit"/>
    <property type="match status" value="1"/>
</dbReference>
<feature type="compositionally biased region" description="Polar residues" evidence="10">
    <location>
        <begin position="710"/>
        <end position="719"/>
    </location>
</feature>
<dbReference type="Gene3D" id="3.30.1490.100">
    <property type="entry name" value="DNA polymerase, Y-family, little finger domain"/>
    <property type="match status" value="1"/>
</dbReference>
<feature type="compositionally biased region" description="Basic and acidic residues" evidence="10">
    <location>
        <begin position="532"/>
        <end position="541"/>
    </location>
</feature>
<dbReference type="InterPro" id="IPR001126">
    <property type="entry name" value="UmuC"/>
</dbReference>
<dbReference type="FunFam" id="1.10.150.20:FF:000039">
    <property type="entry name" value="Polymerase (DNA directed) kappa"/>
    <property type="match status" value="1"/>
</dbReference>
<feature type="compositionally biased region" description="Basic and acidic residues" evidence="10">
    <location>
        <begin position="1"/>
        <end position="10"/>
    </location>
</feature>
<comment type="caution">
    <text evidence="13">The sequence shown here is derived from an EMBL/GenBank/DDBJ whole genome shotgun (WGS) entry which is preliminary data.</text>
</comment>
<dbReference type="InterPro" id="IPR043128">
    <property type="entry name" value="Rev_trsase/Diguanyl_cyclase"/>
</dbReference>
<dbReference type="InterPro" id="IPR043502">
    <property type="entry name" value="DNA/RNA_pol_sf"/>
</dbReference>
<dbReference type="Gene3D" id="1.10.150.810">
    <property type="match status" value="2"/>
</dbReference>
<reference evidence="13" key="1">
    <citation type="submission" date="2023-01" db="EMBL/GenBank/DDBJ databases">
        <title>Exophiala dermititidis isolated from Cystic Fibrosis Patient.</title>
        <authorList>
            <person name="Kurbessoian T."/>
            <person name="Crocker A."/>
            <person name="Murante D."/>
            <person name="Hogan D.A."/>
            <person name="Stajich J.E."/>
        </authorList>
    </citation>
    <scope>NUCLEOTIDE SEQUENCE</scope>
    <source>
        <strain evidence="13">Ex8</strain>
    </source>
</reference>
<feature type="compositionally biased region" description="Basic and acidic residues" evidence="10">
    <location>
        <begin position="554"/>
        <end position="566"/>
    </location>
</feature>
<dbReference type="InterPro" id="IPR036775">
    <property type="entry name" value="DNA_pol_Y-fam_lit_finger_sf"/>
</dbReference>
<name>A0AAN6EXD4_EXODE</name>
<dbReference type="PANTHER" id="PTHR11076:SF33">
    <property type="entry name" value="DNA POLYMERASE KAPPA"/>
    <property type="match status" value="1"/>
</dbReference>
<dbReference type="Proteomes" id="UP001161757">
    <property type="component" value="Unassembled WGS sequence"/>
</dbReference>
<dbReference type="Pfam" id="PF11798">
    <property type="entry name" value="IMS_HHH"/>
    <property type="match status" value="1"/>
</dbReference>
<dbReference type="SUPFAM" id="SSF100879">
    <property type="entry name" value="Lesion bypass DNA polymerase (Y-family), little finger domain"/>
    <property type="match status" value="1"/>
</dbReference>
<evidence type="ECO:0000256" key="10">
    <source>
        <dbReference type="SAM" id="MobiDB-lite"/>
    </source>
</evidence>
<dbReference type="InterPro" id="IPR017961">
    <property type="entry name" value="DNA_pol_Y-fam_little_finger"/>
</dbReference>
<evidence type="ECO:0000256" key="5">
    <source>
        <dbReference type="ARBA" id="ARBA00022771"/>
    </source>
</evidence>
<gene>
    <name evidence="13" type="ORF">HRR80_003963</name>
</gene>
<dbReference type="FunFam" id="1.10.150.810:FF:000001">
    <property type="entry name" value="DNA polymerase kappa"/>
    <property type="match status" value="1"/>
</dbReference>
<evidence type="ECO:0000256" key="1">
    <source>
        <dbReference type="ARBA" id="ARBA00010945"/>
    </source>
</evidence>
<keyword evidence="6" id="KW-0862">Zinc</keyword>
<evidence type="ECO:0000259" key="12">
    <source>
        <dbReference type="PROSITE" id="PS51908"/>
    </source>
</evidence>
<evidence type="ECO:0000313" key="13">
    <source>
        <dbReference type="EMBL" id="KAJ8992066.1"/>
    </source>
</evidence>
<dbReference type="Gene3D" id="3.30.70.270">
    <property type="match status" value="1"/>
</dbReference>
<dbReference type="Pfam" id="PF11799">
    <property type="entry name" value="IMS_C"/>
    <property type="match status" value="1"/>
</dbReference>
<dbReference type="Gene3D" id="3.40.1170.60">
    <property type="match status" value="1"/>
</dbReference>
<dbReference type="InterPro" id="IPR024728">
    <property type="entry name" value="PolY_HhH_motif"/>
</dbReference>
<feature type="region of interest" description="Disordered" evidence="10">
    <location>
        <begin position="532"/>
        <end position="571"/>
    </location>
</feature>
<sequence>MTLGDAHDILPTDVDQNAAGENRAASSPTVTDPPAALPVPAASQHHSLKHHLLGPSLTKAGQDAVDQKRVSEIIYEASKGSKFFNNEEAKDKNLTTKIERILKHKAQLEKLDLKSDLRRADDYIASLELSRDLSQYVVHIDCDAFYAAVEEIDRPELKNVPMAVGVGVLTTCNYEARKFGCRSAMAGFVAKKLCPQLICLPLNFDKYTAKAKEVRAILAEYDPRFESASIDEAYLNITEYCHTHDIDPDAAVEQLRGEVHEKCQITISAGIAPNAKLAKICSNKNKPNGQFRLPNDRAAVMSFISTLPVRKVNGVGRVFERELDAIGIKTCGDIYPHRAYLNRLFGEKAFQFLMQTYMGLGRTVVQPAEEYERKSVGTESTFREMSGKQELREKLRHTAEELEKDMERVGVKGRTLVLKVKLHTYEVFTRQVAPPRAVHRAEDLYTYSLPMLAKLEKDIPDFRLRLMGLRCTHLVSMKKETANFFRRRCGANSTVTSGEKSIDDGEWEVWPDSEFEQAARQERQDEIDELERLSQDQEQRARRTATPDAGQPPERIKRPLGEKDVDNSELSTADWHEPFGRYKYGSEPNSPSAAAKHGQIRNEVVTLSPSTKKESERVWDCPICQLPQPANDRDFNCHLDTCLSRQTIKEAVAEVDATTPDNALDVAVAAAGNGNPKDIMAVNGQSLLTKPRSATGSVRSVGKRKAAVMNGTSNSSSGDPSCVRKQKKLFFT</sequence>
<dbReference type="GO" id="GO:0003887">
    <property type="term" value="F:DNA-directed DNA polymerase activity"/>
    <property type="evidence" value="ECO:0007669"/>
    <property type="project" value="InterPro"/>
</dbReference>
<proteinExistence type="inferred from homology"/>
<dbReference type="GO" id="GO:0042276">
    <property type="term" value="P:error-prone translesion synthesis"/>
    <property type="evidence" value="ECO:0007669"/>
    <property type="project" value="TreeGrafter"/>
</dbReference>
<feature type="region of interest" description="Disordered" evidence="10">
    <location>
        <begin position="692"/>
        <end position="721"/>
    </location>
</feature>
<dbReference type="GO" id="GO:0008270">
    <property type="term" value="F:zinc ion binding"/>
    <property type="evidence" value="ECO:0007669"/>
    <property type="project" value="UniProtKB-KW"/>
</dbReference>
<evidence type="ECO:0000256" key="3">
    <source>
        <dbReference type="ARBA" id="ARBA00022723"/>
    </source>
</evidence>
<feature type="region of interest" description="Disordered" evidence="10">
    <location>
        <begin position="1"/>
        <end position="47"/>
    </location>
</feature>
<dbReference type="FunFam" id="3.40.1170.60:FF:000012">
    <property type="entry name" value="Putative DNA-directed polymerase kappa"/>
    <property type="match status" value="1"/>
</dbReference>
<dbReference type="GO" id="GO:0005634">
    <property type="term" value="C:nucleus"/>
    <property type="evidence" value="ECO:0007669"/>
    <property type="project" value="TreeGrafter"/>
</dbReference>
<dbReference type="FunFam" id="1.10.150.810:FF:000003">
    <property type="entry name" value="DNA polymerase kappa subunit"/>
    <property type="match status" value="1"/>
</dbReference>
<dbReference type="InterPro" id="IPR006642">
    <property type="entry name" value="Rad18_UBZ4"/>
</dbReference>
<keyword evidence="4 8" id="KW-0227">DNA damage</keyword>
<dbReference type="FunFam" id="3.30.1490.100:FF:000010">
    <property type="entry name" value="DNA-directed polymerase kappa"/>
    <property type="match status" value="1"/>
</dbReference>
<evidence type="ECO:0000256" key="9">
    <source>
        <dbReference type="SAM" id="Coils"/>
    </source>
</evidence>
<dbReference type="PROSITE" id="PS50173">
    <property type="entry name" value="UMUC"/>
    <property type="match status" value="1"/>
</dbReference>
<evidence type="ECO:0000259" key="11">
    <source>
        <dbReference type="PROSITE" id="PS50173"/>
    </source>
</evidence>
<dbReference type="CDD" id="cd03586">
    <property type="entry name" value="PolY_Pol_IV_kappa"/>
    <property type="match status" value="1"/>
</dbReference>
<feature type="domain" description="UBZ4-type" evidence="12">
    <location>
        <begin position="618"/>
        <end position="647"/>
    </location>
</feature>
<keyword evidence="7 8" id="KW-0234">DNA repair</keyword>
<dbReference type="NCBIfam" id="NF002677">
    <property type="entry name" value="PRK02406.1"/>
    <property type="match status" value="1"/>
</dbReference>
<dbReference type="SUPFAM" id="SSF56672">
    <property type="entry name" value="DNA/RNA polymerases"/>
    <property type="match status" value="1"/>
</dbReference>
<evidence type="ECO:0000256" key="2">
    <source>
        <dbReference type="ARBA" id="ARBA00016178"/>
    </source>
</evidence>
<accession>A0AAN6EXD4</accession>